<sequence>MNRYWSELARRLSPYVPGEQPQIPGLVKLNTNESPFGPSPMAIEAVRSAATETLRLYPDPQSTRLREVLAEYHGVALEQIFVGNGSDEVLAHAFVALLRQAEPLLFPDVTYSFYPVYCQLFGVEHETVPLDDGMRVRIDDYFDRGGSIIIANPNAPTGIALSRADIERLVGARADAPVVIDEAYVDFGAETAVGLIRDHPNLLVVQTMSKSRALAGLRVGYAIGHAGLIQALTRVKDSFNSYPLGRPAQAGATAALQDETHFQTTRSAIIHNRAGLTAALTGLGFEVLPSSANFVFARHPNHTGHALATALRQRAVLVRHLSGPRVSDFIRITVGSVPDLDRLTDALAALLATPSTP</sequence>
<dbReference type="GO" id="GO:0030170">
    <property type="term" value="F:pyridoxal phosphate binding"/>
    <property type="evidence" value="ECO:0007669"/>
    <property type="project" value="InterPro"/>
</dbReference>
<reference evidence="11" key="2">
    <citation type="submission" date="2020-09" db="EMBL/GenBank/DDBJ databases">
        <authorList>
            <person name="Sun Q."/>
            <person name="Zhou Y."/>
        </authorList>
    </citation>
    <scope>NUCLEOTIDE SEQUENCE</scope>
    <source>
        <strain evidence="11">CGMCC 1.12919</strain>
    </source>
</reference>
<dbReference type="EC" id="2.6.1.9" evidence="9"/>
<protein>
    <recommendedName>
        <fullName evidence="9">Histidinol-phosphate aminotransferase</fullName>
        <ecNumber evidence="9">2.6.1.9</ecNumber>
    </recommendedName>
    <alternativeName>
        <fullName evidence="9">Imidazole acetol-phosphate transaminase</fullName>
    </alternativeName>
</protein>
<evidence type="ECO:0000313" key="12">
    <source>
        <dbReference type="Proteomes" id="UP000637002"/>
    </source>
</evidence>
<evidence type="ECO:0000256" key="2">
    <source>
        <dbReference type="ARBA" id="ARBA00005011"/>
    </source>
</evidence>
<evidence type="ECO:0000256" key="3">
    <source>
        <dbReference type="ARBA" id="ARBA00007970"/>
    </source>
</evidence>
<accession>A0A916URQ8</accession>
<keyword evidence="7 9" id="KW-0663">Pyridoxal phosphate</keyword>
<evidence type="ECO:0000256" key="8">
    <source>
        <dbReference type="ARBA" id="ARBA00047481"/>
    </source>
</evidence>
<feature type="modified residue" description="N6-(pyridoxal phosphate)lysine" evidence="9">
    <location>
        <position position="210"/>
    </location>
</feature>
<dbReference type="Proteomes" id="UP000637002">
    <property type="component" value="Unassembled WGS sequence"/>
</dbReference>
<organism evidence="11 12">
    <name type="scientific">Chelatococcus reniformis</name>
    <dbReference type="NCBI Taxonomy" id="1494448"/>
    <lineage>
        <taxon>Bacteria</taxon>
        <taxon>Pseudomonadati</taxon>
        <taxon>Pseudomonadota</taxon>
        <taxon>Alphaproteobacteria</taxon>
        <taxon>Hyphomicrobiales</taxon>
        <taxon>Chelatococcaceae</taxon>
        <taxon>Chelatococcus</taxon>
    </lineage>
</organism>
<dbReference type="InterPro" id="IPR005861">
    <property type="entry name" value="HisP_aminotrans"/>
</dbReference>
<evidence type="ECO:0000256" key="6">
    <source>
        <dbReference type="ARBA" id="ARBA00022679"/>
    </source>
</evidence>
<dbReference type="InterPro" id="IPR050106">
    <property type="entry name" value="HistidinolP_aminotransfase"/>
</dbReference>
<dbReference type="RefSeq" id="WP_188611378.1">
    <property type="nucleotide sequence ID" value="NZ_BMGG01000008.1"/>
</dbReference>
<keyword evidence="9" id="KW-0028">Amino-acid biosynthesis</keyword>
<name>A0A916URQ8_9HYPH</name>
<comment type="pathway">
    <text evidence="2 9">Amino-acid biosynthesis; L-histidine biosynthesis; L-histidine from 5-phospho-alpha-D-ribose 1-diphosphate: step 7/9.</text>
</comment>
<dbReference type="InterPro" id="IPR015421">
    <property type="entry name" value="PyrdxlP-dep_Trfase_major"/>
</dbReference>
<evidence type="ECO:0000256" key="9">
    <source>
        <dbReference type="HAMAP-Rule" id="MF_01023"/>
    </source>
</evidence>
<proteinExistence type="inferred from homology"/>
<keyword evidence="9" id="KW-0368">Histidine biosynthesis</keyword>
<dbReference type="EMBL" id="BMGG01000008">
    <property type="protein sequence ID" value="GGC81811.1"/>
    <property type="molecule type" value="Genomic_DNA"/>
</dbReference>
<dbReference type="SUPFAM" id="SSF53383">
    <property type="entry name" value="PLP-dependent transferases"/>
    <property type="match status" value="1"/>
</dbReference>
<dbReference type="PROSITE" id="PS00599">
    <property type="entry name" value="AA_TRANSFER_CLASS_2"/>
    <property type="match status" value="1"/>
</dbReference>
<dbReference type="AlphaFoldDB" id="A0A916URQ8"/>
<comment type="catalytic activity">
    <reaction evidence="8 9">
        <text>L-histidinol phosphate + 2-oxoglutarate = 3-(imidazol-4-yl)-2-oxopropyl phosphate + L-glutamate</text>
        <dbReference type="Rhea" id="RHEA:23744"/>
        <dbReference type="ChEBI" id="CHEBI:16810"/>
        <dbReference type="ChEBI" id="CHEBI:29985"/>
        <dbReference type="ChEBI" id="CHEBI:57766"/>
        <dbReference type="ChEBI" id="CHEBI:57980"/>
        <dbReference type="EC" id="2.6.1.9"/>
    </reaction>
</comment>
<dbReference type="PANTHER" id="PTHR43643:SF3">
    <property type="entry name" value="HISTIDINOL-PHOSPHATE AMINOTRANSFERASE"/>
    <property type="match status" value="1"/>
</dbReference>
<keyword evidence="5 9" id="KW-0032">Aminotransferase</keyword>
<dbReference type="HAMAP" id="MF_01023">
    <property type="entry name" value="HisC_aminotrans_2"/>
    <property type="match status" value="1"/>
</dbReference>
<dbReference type="Pfam" id="PF00155">
    <property type="entry name" value="Aminotran_1_2"/>
    <property type="match status" value="1"/>
</dbReference>
<evidence type="ECO:0000256" key="1">
    <source>
        <dbReference type="ARBA" id="ARBA00001933"/>
    </source>
</evidence>
<dbReference type="GO" id="GO:0004400">
    <property type="term" value="F:histidinol-phosphate transaminase activity"/>
    <property type="evidence" value="ECO:0007669"/>
    <property type="project" value="UniProtKB-UniRule"/>
</dbReference>
<dbReference type="InterPro" id="IPR004839">
    <property type="entry name" value="Aminotransferase_I/II_large"/>
</dbReference>
<dbReference type="NCBIfam" id="TIGR01141">
    <property type="entry name" value="hisC"/>
    <property type="match status" value="1"/>
</dbReference>
<evidence type="ECO:0000256" key="5">
    <source>
        <dbReference type="ARBA" id="ARBA00022576"/>
    </source>
</evidence>
<dbReference type="InterPro" id="IPR015422">
    <property type="entry name" value="PyrdxlP-dep_Trfase_small"/>
</dbReference>
<gene>
    <name evidence="9 11" type="primary">hisC</name>
    <name evidence="11" type="ORF">GCM10010994_44710</name>
</gene>
<dbReference type="InterPro" id="IPR001917">
    <property type="entry name" value="Aminotrans_II_pyridoxalP_BS"/>
</dbReference>
<comment type="similarity">
    <text evidence="3 9">Belongs to the class-II pyridoxal-phosphate-dependent aminotransferase family. Histidinol-phosphate aminotransferase subfamily.</text>
</comment>
<reference evidence="11" key="1">
    <citation type="journal article" date="2014" name="Int. J. Syst. Evol. Microbiol.">
        <title>Complete genome sequence of Corynebacterium casei LMG S-19264T (=DSM 44701T), isolated from a smear-ripened cheese.</title>
        <authorList>
            <consortium name="US DOE Joint Genome Institute (JGI-PGF)"/>
            <person name="Walter F."/>
            <person name="Albersmeier A."/>
            <person name="Kalinowski J."/>
            <person name="Ruckert C."/>
        </authorList>
    </citation>
    <scope>NUCLEOTIDE SEQUENCE</scope>
    <source>
        <strain evidence="11">CGMCC 1.12919</strain>
    </source>
</reference>
<dbReference type="InterPro" id="IPR015424">
    <property type="entry name" value="PyrdxlP-dep_Trfase"/>
</dbReference>
<comment type="cofactor">
    <cofactor evidence="1 9">
        <name>pyridoxal 5'-phosphate</name>
        <dbReference type="ChEBI" id="CHEBI:597326"/>
    </cofactor>
</comment>
<dbReference type="GO" id="GO:0000105">
    <property type="term" value="P:L-histidine biosynthetic process"/>
    <property type="evidence" value="ECO:0007669"/>
    <property type="project" value="UniProtKB-UniRule"/>
</dbReference>
<comment type="caution">
    <text evidence="11">The sequence shown here is derived from an EMBL/GenBank/DDBJ whole genome shotgun (WGS) entry which is preliminary data.</text>
</comment>
<evidence type="ECO:0000313" key="11">
    <source>
        <dbReference type="EMBL" id="GGC81811.1"/>
    </source>
</evidence>
<feature type="domain" description="Aminotransferase class I/classII large" evidence="10">
    <location>
        <begin position="26"/>
        <end position="347"/>
    </location>
</feature>
<comment type="subunit">
    <text evidence="4 9">Homodimer.</text>
</comment>
<keyword evidence="12" id="KW-1185">Reference proteome</keyword>
<dbReference type="Gene3D" id="3.40.640.10">
    <property type="entry name" value="Type I PLP-dependent aspartate aminotransferase-like (Major domain)"/>
    <property type="match status" value="1"/>
</dbReference>
<keyword evidence="6 9" id="KW-0808">Transferase</keyword>
<dbReference type="PANTHER" id="PTHR43643">
    <property type="entry name" value="HISTIDINOL-PHOSPHATE AMINOTRANSFERASE 2"/>
    <property type="match status" value="1"/>
</dbReference>
<evidence type="ECO:0000259" key="10">
    <source>
        <dbReference type="Pfam" id="PF00155"/>
    </source>
</evidence>
<evidence type="ECO:0000256" key="7">
    <source>
        <dbReference type="ARBA" id="ARBA00022898"/>
    </source>
</evidence>
<evidence type="ECO:0000256" key="4">
    <source>
        <dbReference type="ARBA" id="ARBA00011738"/>
    </source>
</evidence>
<dbReference type="Gene3D" id="3.90.1150.10">
    <property type="entry name" value="Aspartate Aminotransferase, domain 1"/>
    <property type="match status" value="1"/>
</dbReference>
<dbReference type="CDD" id="cd00609">
    <property type="entry name" value="AAT_like"/>
    <property type="match status" value="1"/>
</dbReference>